<dbReference type="OrthoDB" id="26491at2759"/>
<feature type="compositionally biased region" description="Polar residues" evidence="16">
    <location>
        <begin position="739"/>
        <end position="755"/>
    </location>
</feature>
<dbReference type="EMBL" id="BMAW01052957">
    <property type="protein sequence ID" value="GFS88349.1"/>
    <property type="molecule type" value="Genomic_DNA"/>
</dbReference>
<keyword evidence="6 15" id="KW-0227">DNA damage</keyword>
<dbReference type="GO" id="GO:0046872">
    <property type="term" value="F:metal ion binding"/>
    <property type="evidence" value="ECO:0007669"/>
    <property type="project" value="UniProtKB-UniRule"/>
</dbReference>
<keyword evidence="14 15" id="KW-0539">Nucleus</keyword>
<keyword evidence="9 15" id="KW-0269">Exonuclease</keyword>
<evidence type="ECO:0000313" key="19">
    <source>
        <dbReference type="EMBL" id="GFS88349.1"/>
    </source>
</evidence>
<evidence type="ECO:0000256" key="7">
    <source>
        <dbReference type="ARBA" id="ARBA00022769"/>
    </source>
</evidence>
<dbReference type="GO" id="GO:0006310">
    <property type="term" value="P:DNA recombination"/>
    <property type="evidence" value="ECO:0007669"/>
    <property type="project" value="TreeGrafter"/>
</dbReference>
<evidence type="ECO:0000256" key="10">
    <source>
        <dbReference type="ARBA" id="ARBA00022842"/>
    </source>
</evidence>
<dbReference type="GO" id="GO:0006298">
    <property type="term" value="P:mismatch repair"/>
    <property type="evidence" value="ECO:0007669"/>
    <property type="project" value="TreeGrafter"/>
</dbReference>
<keyword evidence="5 15" id="KW-0479">Metal-binding</keyword>
<comment type="similarity">
    <text evidence="2 15">Belongs to the XPG/RAD2 endonuclease family. EXO1 subfamily.</text>
</comment>
<keyword evidence="20" id="KW-1185">Reference proteome</keyword>
<dbReference type="SUPFAM" id="SSF88723">
    <property type="entry name" value="PIN domain-like"/>
    <property type="match status" value="1"/>
</dbReference>
<comment type="caution">
    <text evidence="19">The sequence shown here is derived from an EMBL/GenBank/DDBJ whole genome shotgun (WGS) entry which is preliminary data.</text>
</comment>
<sequence>MGISGLLPFVKNSCRPANVKDFSGASVAIDAYGWLHKGAFSCAEKLVKGEKTDGYVFYCLRQLNLLLEANLKPIMVFDGCNLSSKEVTEKKRRENREKTRQRGKELLCEGKIKEARECFQRCVDVTPEMAKKVIEACKQKHIDCIIAPYEADAQLAYLNKIGMAQLIITEDSDLILFGCNNIFFKMDKGGGGLLYEKENLAKSFGAKASKFSFEKFRYMCILSGCDYLPSLPGIGLVKACKFFTLTNNGDITNVLPKIPSYLRMPKLTVPDEYVDSFIKANNTFLYQLVFCPQKKALVPLNSYPEDIKPEDLEYAGKYLPDDLAYQLAMGNINVKTMEEFDAFSVTSSPVINEDKSVIWGSQSSSSSTISDKVELSAFKFSTPKSKEQILKKRQFTEMADFGETICTDEELFSMYGSTNAKRNHMESISSEEDPLGEESHSLVSSFKETSEENDAQNSPQAKVLNLPFRKIVRSRFFAAEKRHNIDSNPSKSISLSEESETENHLSDCNIIKSLETDSKNIADYTDTSLELKISLPMKNNKENIAHRFAKKSKLDMKKSLVSSDECDNTPKDKLESDSWLNIIDEECSSTTSTISSTGKSNKLLDVKCDTPKSVCDKNSFSHKNTSKKLISTKIQDFKWTKDTVSEIQFNSTLDSDKNSFNESLDEGFITENERTSLDEGFNTENERTSTESIVSPYFDSSSSLNQDTDSVIALPDDSEESNTIKMGGKSDKEYFELDSSSFPKKSHKSLNPSKTKNSKPGKCRTLGLSKNRKGCDKVPRKETLLNFNFVRHPKKEVPVIL</sequence>
<evidence type="ECO:0000256" key="11">
    <source>
        <dbReference type="ARBA" id="ARBA00022881"/>
    </source>
</evidence>
<dbReference type="InterPro" id="IPR029060">
    <property type="entry name" value="PIN-like_dom_sf"/>
</dbReference>
<evidence type="ECO:0000256" key="6">
    <source>
        <dbReference type="ARBA" id="ARBA00022763"/>
    </source>
</evidence>
<evidence type="ECO:0000256" key="8">
    <source>
        <dbReference type="ARBA" id="ARBA00022801"/>
    </source>
</evidence>
<dbReference type="FunFam" id="1.10.150.20:FF:000011">
    <property type="entry name" value="exonuclease 1"/>
    <property type="match status" value="1"/>
</dbReference>
<evidence type="ECO:0000256" key="14">
    <source>
        <dbReference type="ARBA" id="ARBA00023242"/>
    </source>
</evidence>
<evidence type="ECO:0000256" key="16">
    <source>
        <dbReference type="SAM" id="MobiDB-lite"/>
    </source>
</evidence>
<dbReference type="SUPFAM" id="SSF47807">
    <property type="entry name" value="5' to 3' exonuclease, C-terminal subdomain"/>
    <property type="match status" value="1"/>
</dbReference>
<dbReference type="Gene3D" id="3.40.50.1010">
    <property type="entry name" value="5'-nuclease"/>
    <property type="match status" value="1"/>
</dbReference>
<keyword evidence="8 15" id="KW-0378">Hydrolase</keyword>
<dbReference type="GO" id="GO:0005634">
    <property type="term" value="C:nucleus"/>
    <property type="evidence" value="ECO:0007669"/>
    <property type="project" value="UniProtKB-SubCell"/>
</dbReference>
<dbReference type="InterPro" id="IPR008918">
    <property type="entry name" value="HhH2"/>
</dbReference>
<dbReference type="InterPro" id="IPR036279">
    <property type="entry name" value="5-3_exonuclease_C_sf"/>
</dbReference>
<evidence type="ECO:0000259" key="17">
    <source>
        <dbReference type="SMART" id="SM00484"/>
    </source>
</evidence>
<dbReference type="CDD" id="cd09857">
    <property type="entry name" value="PIN_EXO1"/>
    <property type="match status" value="1"/>
</dbReference>
<evidence type="ECO:0000256" key="1">
    <source>
        <dbReference type="ARBA" id="ARBA00004123"/>
    </source>
</evidence>
<feature type="domain" description="XPG-I" evidence="17">
    <location>
        <begin position="138"/>
        <end position="206"/>
    </location>
</feature>
<feature type="domain" description="XPG N-terminal" evidence="18">
    <location>
        <begin position="1"/>
        <end position="99"/>
    </location>
</feature>
<dbReference type="GO" id="GO:0017108">
    <property type="term" value="F:5'-flap endonuclease activity"/>
    <property type="evidence" value="ECO:0007669"/>
    <property type="project" value="TreeGrafter"/>
</dbReference>
<dbReference type="InterPro" id="IPR006085">
    <property type="entry name" value="XPG_DNA_repair_N"/>
</dbReference>
<dbReference type="Proteomes" id="UP000887013">
    <property type="component" value="Unassembled WGS sequence"/>
</dbReference>
<comment type="subcellular location">
    <subcellularLocation>
        <location evidence="1 15">Nucleus</location>
    </subcellularLocation>
</comment>
<evidence type="ECO:0000256" key="12">
    <source>
        <dbReference type="ARBA" id="ARBA00023125"/>
    </source>
</evidence>
<dbReference type="AlphaFoldDB" id="A0A8X6N116"/>
<evidence type="ECO:0000259" key="18">
    <source>
        <dbReference type="SMART" id="SM00485"/>
    </source>
</evidence>
<dbReference type="SMART" id="SM00484">
    <property type="entry name" value="XPGI"/>
    <property type="match status" value="1"/>
</dbReference>
<dbReference type="InterPro" id="IPR006086">
    <property type="entry name" value="XPG-I_dom"/>
</dbReference>
<keyword evidence="11 15" id="KW-0267">Excision nuclease</keyword>
<feature type="region of interest" description="Disordered" evidence="16">
    <location>
        <begin position="739"/>
        <end position="774"/>
    </location>
</feature>
<dbReference type="PANTHER" id="PTHR11081">
    <property type="entry name" value="FLAP ENDONUCLEASE FAMILY MEMBER"/>
    <property type="match status" value="1"/>
</dbReference>
<feature type="region of interest" description="Disordered" evidence="16">
    <location>
        <begin position="660"/>
        <end position="705"/>
    </location>
</feature>
<dbReference type="EC" id="3.1.-.-" evidence="15"/>
<keyword evidence="10 15" id="KW-0460">Magnesium</keyword>
<evidence type="ECO:0000256" key="13">
    <source>
        <dbReference type="ARBA" id="ARBA00023204"/>
    </source>
</evidence>
<keyword evidence="13 15" id="KW-0234">DNA repair</keyword>
<dbReference type="GO" id="GO:0003677">
    <property type="term" value="F:DNA binding"/>
    <property type="evidence" value="ECO:0007669"/>
    <property type="project" value="UniProtKB-UniRule"/>
</dbReference>
<comment type="cofactor">
    <cofactor evidence="15">
        <name>Mg(2+)</name>
        <dbReference type="ChEBI" id="CHEBI:18420"/>
    </cofactor>
    <text evidence="15">Binds 2 magnesium ions per subunit. They probably participate in the reaction catalyzed by the enzyme. May bind an additional third magnesium ion after substrate binding.</text>
</comment>
<organism evidence="19 20">
    <name type="scientific">Nephila pilipes</name>
    <name type="common">Giant wood spider</name>
    <name type="synonym">Nephila maculata</name>
    <dbReference type="NCBI Taxonomy" id="299642"/>
    <lineage>
        <taxon>Eukaryota</taxon>
        <taxon>Metazoa</taxon>
        <taxon>Ecdysozoa</taxon>
        <taxon>Arthropoda</taxon>
        <taxon>Chelicerata</taxon>
        <taxon>Arachnida</taxon>
        <taxon>Araneae</taxon>
        <taxon>Araneomorphae</taxon>
        <taxon>Entelegynae</taxon>
        <taxon>Araneoidea</taxon>
        <taxon>Nephilidae</taxon>
        <taxon>Nephila</taxon>
    </lineage>
</organism>
<dbReference type="InterPro" id="IPR037315">
    <property type="entry name" value="EXO1_H3TH"/>
</dbReference>
<accession>A0A8X6N116</accession>
<feature type="region of interest" description="Disordered" evidence="16">
    <location>
        <begin position="423"/>
        <end position="461"/>
    </location>
</feature>
<dbReference type="GO" id="GO:0035312">
    <property type="term" value="F:5'-3' DNA exonuclease activity"/>
    <property type="evidence" value="ECO:0007669"/>
    <property type="project" value="UniProtKB-UniRule"/>
</dbReference>
<evidence type="ECO:0000313" key="20">
    <source>
        <dbReference type="Proteomes" id="UP000887013"/>
    </source>
</evidence>
<dbReference type="InterPro" id="IPR044752">
    <property type="entry name" value="PIN-like_EXO1"/>
</dbReference>
<reference evidence="19" key="1">
    <citation type="submission" date="2020-08" db="EMBL/GenBank/DDBJ databases">
        <title>Multicomponent nature underlies the extraordinary mechanical properties of spider dragline silk.</title>
        <authorList>
            <person name="Kono N."/>
            <person name="Nakamura H."/>
            <person name="Mori M."/>
            <person name="Yoshida Y."/>
            <person name="Ohtoshi R."/>
            <person name="Malay A.D."/>
            <person name="Moran D.A.P."/>
            <person name="Tomita M."/>
            <person name="Numata K."/>
            <person name="Arakawa K."/>
        </authorList>
    </citation>
    <scope>NUCLEOTIDE SEQUENCE</scope>
</reference>
<dbReference type="SMART" id="SM00279">
    <property type="entry name" value="HhH2"/>
    <property type="match status" value="1"/>
</dbReference>
<dbReference type="CDD" id="cd09908">
    <property type="entry name" value="H3TH_EXO1"/>
    <property type="match status" value="1"/>
</dbReference>
<evidence type="ECO:0000256" key="3">
    <source>
        <dbReference type="ARBA" id="ARBA00020324"/>
    </source>
</evidence>
<dbReference type="PRINTS" id="PR00853">
    <property type="entry name" value="XPGRADSUPER"/>
</dbReference>
<keyword evidence="4 15" id="KW-0540">Nuclease</keyword>
<evidence type="ECO:0000256" key="4">
    <source>
        <dbReference type="ARBA" id="ARBA00022722"/>
    </source>
</evidence>
<evidence type="ECO:0000256" key="5">
    <source>
        <dbReference type="ARBA" id="ARBA00022723"/>
    </source>
</evidence>
<dbReference type="PANTHER" id="PTHR11081:SF8">
    <property type="entry name" value="EXONUCLEASE 1"/>
    <property type="match status" value="1"/>
</dbReference>
<dbReference type="InterPro" id="IPR006084">
    <property type="entry name" value="XPG/Rad2"/>
</dbReference>
<proteinExistence type="inferred from homology"/>
<feature type="compositionally biased region" description="Polar residues" evidence="16">
    <location>
        <begin position="690"/>
        <end position="705"/>
    </location>
</feature>
<comment type="function">
    <text evidence="15">5'-&gt;3' double-stranded DNA exonuclease which may also possess a cryptic 3'-&gt;5' double-stranded DNA exonuclease activity. Functions in DNA mismatch repair.</text>
</comment>
<dbReference type="FunFam" id="3.40.50.1010:FF:000002">
    <property type="entry name" value="Exonuclease 1, putative"/>
    <property type="match status" value="1"/>
</dbReference>
<protein>
    <recommendedName>
        <fullName evidence="3 15">Exonuclease 1</fullName>
        <ecNumber evidence="15">3.1.-.-</ecNumber>
    </recommendedName>
</protein>
<evidence type="ECO:0000256" key="9">
    <source>
        <dbReference type="ARBA" id="ARBA00022839"/>
    </source>
</evidence>
<keyword evidence="7 15" id="KW-0228">DNA excision</keyword>
<keyword evidence="12 15" id="KW-0238">DNA-binding</keyword>
<gene>
    <name evidence="19" type="primary">Exo1</name>
    <name evidence="19" type="ORF">NPIL_89531</name>
</gene>
<dbReference type="Gene3D" id="1.10.150.20">
    <property type="entry name" value="5' to 3' exonuclease, C-terminal subdomain"/>
    <property type="match status" value="1"/>
</dbReference>
<dbReference type="Pfam" id="PF00867">
    <property type="entry name" value="XPG_I"/>
    <property type="match status" value="1"/>
</dbReference>
<dbReference type="SMART" id="SM00485">
    <property type="entry name" value="XPGN"/>
    <property type="match status" value="1"/>
</dbReference>
<name>A0A8X6N116_NEPPI</name>
<evidence type="ECO:0000256" key="15">
    <source>
        <dbReference type="RuleBase" id="RU910737"/>
    </source>
</evidence>
<dbReference type="Pfam" id="PF00752">
    <property type="entry name" value="XPG_N"/>
    <property type="match status" value="1"/>
</dbReference>
<evidence type="ECO:0000256" key="2">
    <source>
        <dbReference type="ARBA" id="ARBA00010563"/>
    </source>
</evidence>